<keyword evidence="6" id="KW-1185">Reference proteome</keyword>
<feature type="domain" description="Flagellin C-terminal" evidence="4">
    <location>
        <begin position="61"/>
        <end position="137"/>
    </location>
</feature>
<name>W4VPD2_9BACI</name>
<dbReference type="GO" id="GO:0009288">
    <property type="term" value="C:bacterial-type flagellum"/>
    <property type="evidence" value="ECO:0007669"/>
    <property type="project" value="UniProtKB-SubCell"/>
</dbReference>
<dbReference type="SUPFAM" id="SSF64518">
    <property type="entry name" value="Phase 1 flagellin"/>
    <property type="match status" value="1"/>
</dbReference>
<accession>W4VPD2</accession>
<evidence type="ECO:0000256" key="2">
    <source>
        <dbReference type="ARBA" id="ARBA00005709"/>
    </source>
</evidence>
<proteinExistence type="inferred from homology"/>
<keyword evidence="3" id="KW-0975">Bacterial flagellum</keyword>
<dbReference type="Pfam" id="PF00700">
    <property type="entry name" value="Flagellin_C"/>
    <property type="match status" value="1"/>
</dbReference>
<protein>
    <submittedName>
        <fullName evidence="5">Flagellar hook-associated protein FlgL</fullName>
    </submittedName>
</protein>
<evidence type="ECO:0000256" key="1">
    <source>
        <dbReference type="ARBA" id="ARBA00004365"/>
    </source>
</evidence>
<comment type="subcellular location">
    <subcellularLocation>
        <location evidence="1">Bacterial flagellum</location>
    </subcellularLocation>
</comment>
<keyword evidence="5" id="KW-0966">Cell projection</keyword>
<reference evidence="5 6" key="1">
    <citation type="journal article" date="2014" name="Genome Announc.">
        <title>Draft Genome Sequence of the Boron-Tolerant and Moderately Halotolerant Bacterium Gracilibacillus boraciitolerans JCM 21714T.</title>
        <authorList>
            <person name="Ahmed I."/>
            <person name="Oshima K."/>
            <person name="Suda W."/>
            <person name="Kitamura K."/>
            <person name="Iida T."/>
            <person name="Ohmori Y."/>
            <person name="Fujiwara T."/>
            <person name="Hattori M."/>
            <person name="Ohkuma M."/>
        </authorList>
    </citation>
    <scope>NUCLEOTIDE SEQUENCE [LARGE SCALE GENOMIC DNA]</scope>
    <source>
        <strain evidence="5 6">JCM 21714</strain>
    </source>
</reference>
<dbReference type="PANTHER" id="PTHR42792:SF1">
    <property type="entry name" value="FLAGELLAR HOOK-ASSOCIATED PROTEIN 3"/>
    <property type="match status" value="1"/>
</dbReference>
<dbReference type="PANTHER" id="PTHR42792">
    <property type="entry name" value="FLAGELLIN"/>
    <property type="match status" value="1"/>
</dbReference>
<comment type="similarity">
    <text evidence="2">Belongs to the bacterial flagellin family.</text>
</comment>
<dbReference type="InterPro" id="IPR046358">
    <property type="entry name" value="Flagellin_C"/>
</dbReference>
<organism evidence="5 6">
    <name type="scientific">Gracilibacillus boraciitolerans JCM 21714</name>
    <dbReference type="NCBI Taxonomy" id="1298598"/>
    <lineage>
        <taxon>Bacteria</taxon>
        <taxon>Bacillati</taxon>
        <taxon>Bacillota</taxon>
        <taxon>Bacilli</taxon>
        <taxon>Bacillales</taxon>
        <taxon>Bacillaceae</taxon>
        <taxon>Gracilibacillus</taxon>
    </lineage>
</organism>
<dbReference type="InterPro" id="IPR001492">
    <property type="entry name" value="Flagellin"/>
</dbReference>
<dbReference type="Gene3D" id="1.20.1330.10">
    <property type="entry name" value="f41 fragment of flagellin, N-terminal domain"/>
    <property type="match status" value="1"/>
</dbReference>
<evidence type="ECO:0000256" key="3">
    <source>
        <dbReference type="ARBA" id="ARBA00023143"/>
    </source>
</evidence>
<evidence type="ECO:0000313" key="6">
    <source>
        <dbReference type="Proteomes" id="UP000019102"/>
    </source>
</evidence>
<keyword evidence="5" id="KW-0969">Cilium</keyword>
<dbReference type="Proteomes" id="UP000019102">
    <property type="component" value="Unassembled WGS sequence"/>
</dbReference>
<gene>
    <name evidence="5" type="ORF">JCM21714_4270</name>
</gene>
<dbReference type="GO" id="GO:0005198">
    <property type="term" value="F:structural molecule activity"/>
    <property type="evidence" value="ECO:0007669"/>
    <property type="project" value="InterPro"/>
</dbReference>
<dbReference type="AlphaFoldDB" id="W4VPD2"/>
<evidence type="ECO:0000313" key="5">
    <source>
        <dbReference type="EMBL" id="GAE95062.1"/>
    </source>
</evidence>
<keyword evidence="5" id="KW-0282">Flagellum</keyword>
<dbReference type="EMBL" id="BAVS01000038">
    <property type="protein sequence ID" value="GAE95062.1"/>
    <property type="molecule type" value="Genomic_DNA"/>
</dbReference>
<dbReference type="eggNOG" id="COG1344">
    <property type="taxonomic scope" value="Bacteria"/>
</dbReference>
<evidence type="ECO:0000259" key="4">
    <source>
        <dbReference type="Pfam" id="PF00700"/>
    </source>
</evidence>
<comment type="caution">
    <text evidence="5">The sequence shown here is derived from an EMBL/GenBank/DDBJ whole genome shotgun (WGS) entry which is preliminary data.</text>
</comment>
<sequence length="144" mass="16168">MVNAADINTQEVNIEVSSGTKIRVNVKPDDVFNEELFTDITNFSKALREGTDDEAIGQYIEEIDQHINHNVNARADIGARQNRIDLIENRVQEQAVIAKDMMSKNEDADMEKVIMNLTSQEAVHRAALSAGARVIQPTLMDFLR</sequence>
<dbReference type="STRING" id="1298598.JCM21714_4270"/>